<dbReference type="VEuPathDB" id="FungiDB:UREG_01961"/>
<accession>C4JK04</accession>
<protein>
    <submittedName>
        <fullName evidence="1">Uncharacterized protein</fullName>
    </submittedName>
</protein>
<dbReference type="RefSeq" id="XP_002542445.1">
    <property type="nucleotide sequence ID" value="XM_002542399.1"/>
</dbReference>
<proteinExistence type="predicted"/>
<evidence type="ECO:0000313" key="1">
    <source>
        <dbReference type="EMBL" id="EEP77112.1"/>
    </source>
</evidence>
<evidence type="ECO:0000313" key="2">
    <source>
        <dbReference type="Proteomes" id="UP000002058"/>
    </source>
</evidence>
<keyword evidence="2" id="KW-1185">Reference proteome</keyword>
<dbReference type="InParanoid" id="C4JK04"/>
<dbReference type="HOGENOM" id="CLU_2639943_0_0_1"/>
<reference evidence="2" key="1">
    <citation type="journal article" date="2009" name="Genome Res.">
        <title>Comparative genomic analyses of the human fungal pathogens Coccidioides and their relatives.</title>
        <authorList>
            <person name="Sharpton T.J."/>
            <person name="Stajich J.E."/>
            <person name="Rounsley S.D."/>
            <person name="Gardner M.J."/>
            <person name="Wortman J.R."/>
            <person name="Jordar V.S."/>
            <person name="Maiti R."/>
            <person name="Kodira C.D."/>
            <person name="Neafsey D.E."/>
            <person name="Zeng Q."/>
            <person name="Hung C.-Y."/>
            <person name="McMahan C."/>
            <person name="Muszewska A."/>
            <person name="Grynberg M."/>
            <person name="Mandel M.A."/>
            <person name="Kellner E.M."/>
            <person name="Barker B.M."/>
            <person name="Galgiani J.N."/>
            <person name="Orbach M.J."/>
            <person name="Kirkland T.N."/>
            <person name="Cole G.T."/>
            <person name="Henn M.R."/>
            <person name="Birren B.W."/>
            <person name="Taylor J.W."/>
        </authorList>
    </citation>
    <scope>NUCLEOTIDE SEQUENCE [LARGE SCALE GENOMIC DNA]</scope>
    <source>
        <strain evidence="2">UAMH 1704</strain>
    </source>
</reference>
<sequence length="77" mass="8398">MPSVVLPEMRDLRSRTRHEKVSLLLIDTSQAARYNVGATFKGPLSAQQNHWGLGVVIVTNSGVPGDTATPLYLPLVR</sequence>
<name>C4JK04_UNCRE</name>
<gene>
    <name evidence="1" type="ORF">UREG_01961</name>
</gene>
<dbReference type="KEGG" id="ure:UREG_01961"/>
<dbReference type="EMBL" id="CH476615">
    <property type="protein sequence ID" value="EEP77112.1"/>
    <property type="molecule type" value="Genomic_DNA"/>
</dbReference>
<organism evidence="1 2">
    <name type="scientific">Uncinocarpus reesii (strain UAMH 1704)</name>
    <dbReference type="NCBI Taxonomy" id="336963"/>
    <lineage>
        <taxon>Eukaryota</taxon>
        <taxon>Fungi</taxon>
        <taxon>Dikarya</taxon>
        <taxon>Ascomycota</taxon>
        <taxon>Pezizomycotina</taxon>
        <taxon>Eurotiomycetes</taxon>
        <taxon>Eurotiomycetidae</taxon>
        <taxon>Onygenales</taxon>
        <taxon>Onygenaceae</taxon>
        <taxon>Uncinocarpus</taxon>
    </lineage>
</organism>
<dbReference type="Proteomes" id="UP000002058">
    <property type="component" value="Unassembled WGS sequence"/>
</dbReference>
<dbReference type="GeneID" id="8441723"/>
<dbReference type="AlphaFoldDB" id="C4JK04"/>